<sequence>MLGKFLSKFHNLELSLPLFKIKVAAIFLGLQMLDNSPNQWMIGTMGGFVGWEALIHIMFEGLHKQVKFEDSHGEIKSEIIIFLTFVCGNLAFLVALLVGIAES</sequence>
<comment type="caution">
    <text evidence="2">The sequence shown here is derived from an EMBL/GenBank/DDBJ whole genome shotgun (WGS) entry which is preliminary data.</text>
</comment>
<evidence type="ECO:0000313" key="3">
    <source>
        <dbReference type="Proteomes" id="UP000050525"/>
    </source>
</evidence>
<organism evidence="2 3">
    <name type="scientific">Alligator mississippiensis</name>
    <name type="common">American alligator</name>
    <dbReference type="NCBI Taxonomy" id="8496"/>
    <lineage>
        <taxon>Eukaryota</taxon>
        <taxon>Metazoa</taxon>
        <taxon>Chordata</taxon>
        <taxon>Craniata</taxon>
        <taxon>Vertebrata</taxon>
        <taxon>Euteleostomi</taxon>
        <taxon>Archelosauria</taxon>
        <taxon>Archosauria</taxon>
        <taxon>Crocodylia</taxon>
        <taxon>Alligatoridae</taxon>
        <taxon>Alligatorinae</taxon>
        <taxon>Alligator</taxon>
    </lineage>
</organism>
<protein>
    <submittedName>
        <fullName evidence="2">Uncharacterized protein</fullName>
    </submittedName>
</protein>
<keyword evidence="1" id="KW-0812">Transmembrane</keyword>
<accession>A0A151M4W0</accession>
<keyword evidence="1" id="KW-1133">Transmembrane helix</keyword>
<gene>
    <name evidence="2" type="ORF">Y1Q_0007479</name>
</gene>
<feature type="transmembrane region" description="Helical" evidence="1">
    <location>
        <begin position="79"/>
        <end position="101"/>
    </location>
</feature>
<keyword evidence="1" id="KW-0472">Membrane</keyword>
<reference evidence="2 3" key="1">
    <citation type="journal article" date="2012" name="Genome Biol.">
        <title>Sequencing three crocodilian genomes to illuminate the evolution of archosaurs and amniotes.</title>
        <authorList>
            <person name="St John J.A."/>
            <person name="Braun E.L."/>
            <person name="Isberg S.R."/>
            <person name="Miles L.G."/>
            <person name="Chong A.Y."/>
            <person name="Gongora J."/>
            <person name="Dalzell P."/>
            <person name="Moran C."/>
            <person name="Bed'hom B."/>
            <person name="Abzhanov A."/>
            <person name="Burgess S.C."/>
            <person name="Cooksey A.M."/>
            <person name="Castoe T.A."/>
            <person name="Crawford N.G."/>
            <person name="Densmore L.D."/>
            <person name="Drew J.C."/>
            <person name="Edwards S.V."/>
            <person name="Faircloth B.C."/>
            <person name="Fujita M.K."/>
            <person name="Greenwold M.J."/>
            <person name="Hoffmann F.G."/>
            <person name="Howard J.M."/>
            <person name="Iguchi T."/>
            <person name="Janes D.E."/>
            <person name="Khan S.Y."/>
            <person name="Kohno S."/>
            <person name="de Koning A.J."/>
            <person name="Lance S.L."/>
            <person name="McCarthy F.M."/>
            <person name="McCormack J.E."/>
            <person name="Merchant M.E."/>
            <person name="Peterson D.G."/>
            <person name="Pollock D.D."/>
            <person name="Pourmand N."/>
            <person name="Raney B.J."/>
            <person name="Roessler K.A."/>
            <person name="Sanford J.R."/>
            <person name="Sawyer R.H."/>
            <person name="Schmidt C.J."/>
            <person name="Triplett E.W."/>
            <person name="Tuberville T.D."/>
            <person name="Venegas-Anaya M."/>
            <person name="Howard J.T."/>
            <person name="Jarvis E.D."/>
            <person name="Guillette L.J.Jr."/>
            <person name="Glenn T.C."/>
            <person name="Green R.E."/>
            <person name="Ray D.A."/>
        </authorList>
    </citation>
    <scope>NUCLEOTIDE SEQUENCE [LARGE SCALE GENOMIC DNA]</scope>
    <source>
        <strain evidence="2">KSC_2009_1</strain>
    </source>
</reference>
<dbReference type="Proteomes" id="UP000050525">
    <property type="component" value="Unassembled WGS sequence"/>
</dbReference>
<feature type="transmembrane region" description="Helical" evidence="1">
    <location>
        <begin position="39"/>
        <end position="59"/>
    </location>
</feature>
<evidence type="ECO:0000313" key="2">
    <source>
        <dbReference type="EMBL" id="KYO19546.1"/>
    </source>
</evidence>
<dbReference type="STRING" id="8496.A0A151M4W0"/>
<keyword evidence="3" id="KW-1185">Reference proteome</keyword>
<name>A0A151M4W0_ALLMI</name>
<evidence type="ECO:0000256" key="1">
    <source>
        <dbReference type="SAM" id="Phobius"/>
    </source>
</evidence>
<proteinExistence type="predicted"/>
<dbReference type="AlphaFoldDB" id="A0A151M4W0"/>
<dbReference type="EMBL" id="AKHW03006584">
    <property type="protein sequence ID" value="KYO19546.1"/>
    <property type="molecule type" value="Genomic_DNA"/>
</dbReference>